<name>A0A919CNB7_9PROT</name>
<reference evidence="2" key="2">
    <citation type="submission" date="2020-09" db="EMBL/GenBank/DDBJ databases">
        <authorList>
            <person name="Sun Q."/>
            <person name="Kim S."/>
        </authorList>
    </citation>
    <scope>NUCLEOTIDE SEQUENCE</scope>
    <source>
        <strain evidence="2">KCTC 42651</strain>
    </source>
</reference>
<protein>
    <submittedName>
        <fullName evidence="2">Uncharacterized protein</fullName>
    </submittedName>
</protein>
<evidence type="ECO:0000313" key="2">
    <source>
        <dbReference type="EMBL" id="GHD41192.1"/>
    </source>
</evidence>
<accession>A0A919CNB7</accession>
<proteinExistence type="predicted"/>
<sequence length="59" mass="6061">MVGLELSFSCPNPTPATISPRAPAASGSGAQRGLVACTADGRTPDMIPSLTRYLNTPED</sequence>
<keyword evidence="3" id="KW-1185">Reference proteome</keyword>
<feature type="compositionally biased region" description="Low complexity" evidence="1">
    <location>
        <begin position="19"/>
        <end position="31"/>
    </location>
</feature>
<dbReference type="Proteomes" id="UP000630353">
    <property type="component" value="Unassembled WGS sequence"/>
</dbReference>
<organism evidence="2 3">
    <name type="scientific">Thalassobaculum fulvum</name>
    <dbReference type="NCBI Taxonomy" id="1633335"/>
    <lineage>
        <taxon>Bacteria</taxon>
        <taxon>Pseudomonadati</taxon>
        <taxon>Pseudomonadota</taxon>
        <taxon>Alphaproteobacteria</taxon>
        <taxon>Rhodospirillales</taxon>
        <taxon>Thalassobaculaceae</taxon>
        <taxon>Thalassobaculum</taxon>
    </lineage>
</organism>
<feature type="region of interest" description="Disordered" evidence="1">
    <location>
        <begin position="1"/>
        <end position="31"/>
    </location>
</feature>
<evidence type="ECO:0000313" key="3">
    <source>
        <dbReference type="Proteomes" id="UP000630353"/>
    </source>
</evidence>
<reference evidence="2" key="1">
    <citation type="journal article" date="2014" name="Int. J. Syst. Evol. Microbiol.">
        <title>Complete genome sequence of Corynebacterium casei LMG S-19264T (=DSM 44701T), isolated from a smear-ripened cheese.</title>
        <authorList>
            <consortium name="US DOE Joint Genome Institute (JGI-PGF)"/>
            <person name="Walter F."/>
            <person name="Albersmeier A."/>
            <person name="Kalinowski J."/>
            <person name="Ruckert C."/>
        </authorList>
    </citation>
    <scope>NUCLEOTIDE SEQUENCE</scope>
    <source>
        <strain evidence="2">KCTC 42651</strain>
    </source>
</reference>
<evidence type="ECO:0000256" key="1">
    <source>
        <dbReference type="SAM" id="MobiDB-lite"/>
    </source>
</evidence>
<dbReference type="AlphaFoldDB" id="A0A919CNB7"/>
<gene>
    <name evidence="2" type="ORF">GCM10017083_05300</name>
</gene>
<dbReference type="EMBL" id="BMZS01000001">
    <property type="protein sequence ID" value="GHD41192.1"/>
    <property type="molecule type" value="Genomic_DNA"/>
</dbReference>
<comment type="caution">
    <text evidence="2">The sequence shown here is derived from an EMBL/GenBank/DDBJ whole genome shotgun (WGS) entry which is preliminary data.</text>
</comment>